<dbReference type="SMART" id="SM01386">
    <property type="entry name" value="Ribosomal_S13_N"/>
    <property type="match status" value="1"/>
</dbReference>
<dbReference type="OrthoDB" id="623277at2759"/>
<keyword evidence="3 4" id="KW-0687">Ribonucleoprotein</keyword>
<dbReference type="GO" id="GO:0006412">
    <property type="term" value="P:translation"/>
    <property type="evidence" value="ECO:0007669"/>
    <property type="project" value="InterPro"/>
</dbReference>
<evidence type="ECO:0000256" key="5">
    <source>
        <dbReference type="SAM" id="MobiDB-lite"/>
    </source>
</evidence>
<evidence type="ECO:0000256" key="3">
    <source>
        <dbReference type="ARBA" id="ARBA00023274"/>
    </source>
</evidence>
<keyword evidence="2 4" id="KW-0689">Ribosomal protein</keyword>
<dbReference type="Pfam" id="PF08069">
    <property type="entry name" value="Ribosomal_S13_N"/>
    <property type="match status" value="1"/>
</dbReference>
<reference evidence="7 8" key="1">
    <citation type="journal article" date="2018" name="Mol. Biol. Evol.">
        <title>Broad Genomic Sampling Reveals a Smut Pathogenic Ancestry of the Fungal Clade Ustilaginomycotina.</title>
        <authorList>
            <person name="Kijpornyongpan T."/>
            <person name="Mondo S.J."/>
            <person name="Barry K."/>
            <person name="Sandor L."/>
            <person name="Lee J."/>
            <person name="Lipzen A."/>
            <person name="Pangilinan J."/>
            <person name="LaButti K."/>
            <person name="Hainaut M."/>
            <person name="Henrissat B."/>
            <person name="Grigoriev I.V."/>
            <person name="Spatafora J.W."/>
            <person name="Aime M.C."/>
        </authorList>
    </citation>
    <scope>NUCLEOTIDE SEQUENCE [LARGE SCALE GENOMIC DNA]</scope>
    <source>
        <strain evidence="7 8">MCA 4718</strain>
    </source>
</reference>
<gene>
    <name evidence="7" type="ORF">BCV69DRAFT_299890</name>
</gene>
<dbReference type="PROSITE" id="PS00362">
    <property type="entry name" value="RIBOSOMAL_S15"/>
    <property type="match status" value="1"/>
</dbReference>
<dbReference type="STRING" id="1684307.A0A316U4G1"/>
<dbReference type="HAMAP" id="MF_01343_A">
    <property type="entry name" value="Ribosomal_uS15_A"/>
    <property type="match status" value="1"/>
</dbReference>
<dbReference type="AlphaFoldDB" id="A0A316U4G1"/>
<dbReference type="PANTHER" id="PTHR11885:SF6">
    <property type="entry name" value="SMALL RIBOSOMAL SUBUNIT PROTEIN US15"/>
    <property type="match status" value="1"/>
</dbReference>
<evidence type="ECO:0000256" key="2">
    <source>
        <dbReference type="ARBA" id="ARBA00022980"/>
    </source>
</evidence>
<dbReference type="GO" id="GO:0005730">
    <property type="term" value="C:nucleolus"/>
    <property type="evidence" value="ECO:0007669"/>
    <property type="project" value="TreeGrafter"/>
</dbReference>
<dbReference type="NCBIfam" id="NF006331">
    <property type="entry name" value="PRK08561.1"/>
    <property type="match status" value="1"/>
</dbReference>
<dbReference type="PANTHER" id="PTHR11885">
    <property type="entry name" value="RIBOSOMAL PROTEIN S15P/S13E"/>
    <property type="match status" value="1"/>
</dbReference>
<protein>
    <submittedName>
        <fullName evidence="7">40S ribosomal protein S13</fullName>
    </submittedName>
</protein>
<dbReference type="GeneID" id="37016115"/>
<name>A0A316U4G1_9BASI</name>
<accession>A0A316U4G1</accession>
<feature type="domain" description="Small ribosomal subunit protein uS15 N-terminal" evidence="6">
    <location>
        <begin position="1"/>
        <end position="60"/>
    </location>
</feature>
<dbReference type="InterPro" id="IPR012606">
    <property type="entry name" value="Ribosomal_uS15_N"/>
</dbReference>
<dbReference type="GO" id="GO:0070181">
    <property type="term" value="F:small ribosomal subunit rRNA binding"/>
    <property type="evidence" value="ECO:0007669"/>
    <property type="project" value="TreeGrafter"/>
</dbReference>
<dbReference type="EMBL" id="KZ819329">
    <property type="protein sequence ID" value="PWN20149.1"/>
    <property type="molecule type" value="Genomic_DNA"/>
</dbReference>
<dbReference type="InterPro" id="IPR009068">
    <property type="entry name" value="uS15_NS1_RNA-bd_sf"/>
</dbReference>
<dbReference type="CDD" id="cd00353">
    <property type="entry name" value="Ribosomal_S15p_S13e"/>
    <property type="match status" value="1"/>
</dbReference>
<comment type="similarity">
    <text evidence="1 4">Belongs to the universal ribosomal protein uS15 family.</text>
</comment>
<dbReference type="FunFam" id="4.10.860.130:FF:000001">
    <property type="entry name" value="40S ribosomal protein S13"/>
    <property type="match status" value="1"/>
</dbReference>
<dbReference type="GO" id="GO:0003735">
    <property type="term" value="F:structural constituent of ribosome"/>
    <property type="evidence" value="ECO:0007669"/>
    <property type="project" value="InterPro"/>
</dbReference>
<dbReference type="InterPro" id="IPR000589">
    <property type="entry name" value="Ribosomal_uS15"/>
</dbReference>
<evidence type="ECO:0000313" key="8">
    <source>
        <dbReference type="Proteomes" id="UP000245942"/>
    </source>
</evidence>
<evidence type="ECO:0000313" key="7">
    <source>
        <dbReference type="EMBL" id="PWN20149.1"/>
    </source>
</evidence>
<dbReference type="InterPro" id="IPR023029">
    <property type="entry name" value="Ribosomal_uS15_arc_euk"/>
</dbReference>
<evidence type="ECO:0000259" key="6">
    <source>
        <dbReference type="SMART" id="SM01386"/>
    </source>
</evidence>
<sequence>MGRMHSKGKGISSSALPYRRTPPSWLKTTPEEVSNQIFKLARKGLTPSQIGVQLRDSQGIAQVRFVTGNKILRILKSEGLAPSIPEDLYHLIKKAVSIRKHLERNRKDMDSKFRLILVESRVHRLSRYYRRIGSIAPNFKYEAATASTLVA</sequence>
<feature type="region of interest" description="Disordered" evidence="5">
    <location>
        <begin position="1"/>
        <end position="23"/>
    </location>
</feature>
<evidence type="ECO:0000256" key="1">
    <source>
        <dbReference type="ARBA" id="ARBA00008434"/>
    </source>
</evidence>
<dbReference type="Gene3D" id="4.10.860.130">
    <property type="match status" value="1"/>
</dbReference>
<organism evidence="7 8">
    <name type="scientific">Pseudomicrostroma glucosiphilum</name>
    <dbReference type="NCBI Taxonomy" id="1684307"/>
    <lineage>
        <taxon>Eukaryota</taxon>
        <taxon>Fungi</taxon>
        <taxon>Dikarya</taxon>
        <taxon>Basidiomycota</taxon>
        <taxon>Ustilaginomycotina</taxon>
        <taxon>Exobasidiomycetes</taxon>
        <taxon>Microstromatales</taxon>
        <taxon>Microstromatales incertae sedis</taxon>
        <taxon>Pseudomicrostroma</taxon>
    </lineage>
</organism>
<proteinExistence type="inferred from homology"/>
<keyword evidence="8" id="KW-1185">Reference proteome</keyword>
<dbReference type="Pfam" id="PF00312">
    <property type="entry name" value="Ribosomal_S15"/>
    <property type="match status" value="1"/>
</dbReference>
<dbReference type="Gene3D" id="1.10.287.10">
    <property type="entry name" value="S15/NS1, RNA-binding"/>
    <property type="match status" value="1"/>
</dbReference>
<dbReference type="SUPFAM" id="SSF47060">
    <property type="entry name" value="S15/NS1 RNA-binding domain"/>
    <property type="match status" value="1"/>
</dbReference>
<dbReference type="FunFam" id="1.10.287.10:FF:000003">
    <property type="entry name" value="40S ribosomal protein S13"/>
    <property type="match status" value="1"/>
</dbReference>
<dbReference type="Proteomes" id="UP000245942">
    <property type="component" value="Unassembled WGS sequence"/>
</dbReference>
<dbReference type="GO" id="GO:0022627">
    <property type="term" value="C:cytosolic small ribosomal subunit"/>
    <property type="evidence" value="ECO:0007669"/>
    <property type="project" value="TreeGrafter"/>
</dbReference>
<dbReference type="SMART" id="SM01387">
    <property type="entry name" value="Ribosomal_S15"/>
    <property type="match status" value="1"/>
</dbReference>
<evidence type="ECO:0000256" key="4">
    <source>
        <dbReference type="RuleBase" id="RU003919"/>
    </source>
</evidence>
<dbReference type="RefSeq" id="XP_025347309.1">
    <property type="nucleotide sequence ID" value="XM_025494381.1"/>
</dbReference>